<protein>
    <submittedName>
        <fullName evidence="1">Uncharacterized protein</fullName>
    </submittedName>
</protein>
<reference evidence="1" key="1">
    <citation type="journal article" date="2021" name="Mol. Plant Microbe Interact.">
        <title>Complete Genome Sequence of the Plant-Pathogenic Fungus Colletotrichum lupini.</title>
        <authorList>
            <person name="Baroncelli R."/>
            <person name="Pensec F."/>
            <person name="Da Lio D."/>
            <person name="Boufleur T."/>
            <person name="Vicente I."/>
            <person name="Sarrocco S."/>
            <person name="Picot A."/>
            <person name="Baraldi E."/>
            <person name="Sukno S."/>
            <person name="Thon M."/>
            <person name="Le Floch G."/>
        </authorList>
    </citation>
    <scope>NUCLEOTIDE SEQUENCE</scope>
    <source>
        <strain evidence="1">IMI 504893</strain>
    </source>
</reference>
<organism evidence="1 2">
    <name type="scientific">Colletotrichum lupini</name>
    <dbReference type="NCBI Taxonomy" id="145971"/>
    <lineage>
        <taxon>Eukaryota</taxon>
        <taxon>Fungi</taxon>
        <taxon>Dikarya</taxon>
        <taxon>Ascomycota</taxon>
        <taxon>Pezizomycotina</taxon>
        <taxon>Sordariomycetes</taxon>
        <taxon>Hypocreomycetidae</taxon>
        <taxon>Glomerellales</taxon>
        <taxon>Glomerellaceae</taxon>
        <taxon>Colletotrichum</taxon>
        <taxon>Colletotrichum acutatum species complex</taxon>
    </lineage>
</organism>
<gene>
    <name evidence="1" type="ORF">CLUP02_08258</name>
</gene>
<dbReference type="AlphaFoldDB" id="A0A9Q8SSR9"/>
<dbReference type="EMBL" id="CP019476">
    <property type="protein sequence ID" value="UQC82768.1"/>
    <property type="molecule type" value="Genomic_DNA"/>
</dbReference>
<keyword evidence="2" id="KW-1185">Reference proteome</keyword>
<proteinExistence type="predicted"/>
<dbReference type="RefSeq" id="XP_049144391.1">
    <property type="nucleotide sequence ID" value="XM_049287248.1"/>
</dbReference>
<dbReference type="Proteomes" id="UP000830671">
    <property type="component" value="Chromosome 4"/>
</dbReference>
<dbReference type="GeneID" id="73342258"/>
<name>A0A9Q8SSR9_9PEZI</name>
<accession>A0A9Q8SSR9</accession>
<dbReference type="KEGG" id="clup:CLUP02_08258"/>
<evidence type="ECO:0000313" key="2">
    <source>
        <dbReference type="Proteomes" id="UP000830671"/>
    </source>
</evidence>
<evidence type="ECO:0000313" key="1">
    <source>
        <dbReference type="EMBL" id="UQC82768.1"/>
    </source>
</evidence>
<sequence length="106" mass="11288">MAAAVAAAAVAKEEEAFCISQDSIRRFFPSPFGSTNGGTNTHAGAGRAVRCREAREQTVSGRKKRTAFASFRLTCQDLIQAAVRYAACGARYQTFVLLFSGGGIFS</sequence>